<sequence>MPAPVPSTQPWPTTYSPGGMVCSVDHLASSAGAEVLAAGGSAVDAAVAASAVLAVTTPHMCGMGGDLFALVHHRSGPPEVLDASGRAGSGADPQRLRAEGHQAMPFRGDVRAATVPGCVDGWCALLERHGRLGRAAVLAPARRLAEDGFPASPMLAFMLHALDGVEGCDELAGVRPDVGARVLRPDLARMLAAVADGGRAAFYEGEFGRSLVEVGGGEYAPADLAAPAARWRDPLGARVWGHDVWTVPPTSQGYLTLLSALVVERLAGDDLPPVDDAAWAHLLVEASRLAAADRPAVLHDGADGAALLDEARVAAAVAGFDPDRRWPGGAPVREGGTIHLCAVDREGTGVSLIQSNASGFGCHVAVPGTGILLHNRGIGFSLEEGHPAEYGPGRVPPHTLAPALVTRPDGTLRAVLGTMGGDSQPQVVLQLLARLLAGGEEPGAALDAPRAVVASGSAQGFDTWTDPRQLVRLEGHAPDGWAGGLEARGHEVEVVGADPAGFGHAHVIEVRPDGVRAGASDVRAMTGAAVAAP</sequence>
<dbReference type="Gene3D" id="3.60.20.40">
    <property type="match status" value="1"/>
</dbReference>
<proteinExistence type="predicted"/>
<dbReference type="Pfam" id="PF01019">
    <property type="entry name" value="G_glu_transpept"/>
    <property type="match status" value="1"/>
</dbReference>
<reference evidence="1" key="1">
    <citation type="submission" date="2023-01" db="EMBL/GenBank/DDBJ databases">
        <title>The diversity of Class Acidimicrobiia in South China Sea sediment environments and the proposal of Iamia marina sp. nov., a novel species of the genus Iamia.</title>
        <authorList>
            <person name="He Y."/>
            <person name="Tian X."/>
        </authorList>
    </citation>
    <scope>NUCLEOTIDE SEQUENCE</scope>
    <source>
        <strain evidence="1">DSM 19957</strain>
    </source>
</reference>
<dbReference type="InterPro" id="IPR043138">
    <property type="entry name" value="GGT_lsub"/>
</dbReference>
<dbReference type="KEGG" id="ima:PO878_01385"/>
<dbReference type="SUPFAM" id="SSF56235">
    <property type="entry name" value="N-terminal nucleophile aminohydrolases (Ntn hydrolases)"/>
    <property type="match status" value="1"/>
</dbReference>
<keyword evidence="1" id="KW-0808">Transferase</keyword>
<dbReference type="PRINTS" id="PR01210">
    <property type="entry name" value="GGTRANSPTASE"/>
</dbReference>
<dbReference type="GO" id="GO:0103068">
    <property type="term" value="F:leukotriene C4 gamma-glutamyl transferase activity"/>
    <property type="evidence" value="ECO:0007669"/>
    <property type="project" value="UniProtKB-EC"/>
</dbReference>
<protein>
    <submittedName>
        <fullName evidence="1">Gamma-glutamyltransferase</fullName>
        <ecNumber evidence="1">2.3.2.2</ecNumber>
    </submittedName>
</protein>
<gene>
    <name evidence="1" type="ORF">PO878_01385</name>
</gene>
<keyword evidence="1" id="KW-0012">Acyltransferase</keyword>
<dbReference type="PANTHER" id="PTHR43881:SF1">
    <property type="entry name" value="GAMMA-GLUTAMYLTRANSPEPTIDASE (AFU_ORTHOLOGUE AFUA_4G13580)"/>
    <property type="match status" value="1"/>
</dbReference>
<dbReference type="RefSeq" id="WP_272736891.1">
    <property type="nucleotide sequence ID" value="NZ_CP116942.1"/>
</dbReference>
<keyword evidence="2" id="KW-1185">Reference proteome</keyword>
<dbReference type="InterPro" id="IPR043137">
    <property type="entry name" value="GGT_ssub_C"/>
</dbReference>
<accession>A0AAE9Y661</accession>
<dbReference type="EMBL" id="CP116942">
    <property type="protein sequence ID" value="WCO67369.1"/>
    <property type="molecule type" value="Genomic_DNA"/>
</dbReference>
<evidence type="ECO:0000313" key="2">
    <source>
        <dbReference type="Proteomes" id="UP001216390"/>
    </source>
</evidence>
<dbReference type="Proteomes" id="UP001216390">
    <property type="component" value="Chromosome"/>
</dbReference>
<dbReference type="Gene3D" id="1.10.246.130">
    <property type="match status" value="1"/>
</dbReference>
<name>A0AAE9Y661_9ACTN</name>
<evidence type="ECO:0000313" key="1">
    <source>
        <dbReference type="EMBL" id="WCO67369.1"/>
    </source>
</evidence>
<organism evidence="1 2">
    <name type="scientific">Iamia majanohamensis</name>
    <dbReference type="NCBI Taxonomy" id="467976"/>
    <lineage>
        <taxon>Bacteria</taxon>
        <taxon>Bacillati</taxon>
        <taxon>Actinomycetota</taxon>
        <taxon>Acidimicrobiia</taxon>
        <taxon>Acidimicrobiales</taxon>
        <taxon>Iamiaceae</taxon>
        <taxon>Iamia</taxon>
    </lineage>
</organism>
<dbReference type="InterPro" id="IPR052896">
    <property type="entry name" value="GGT-like_enzyme"/>
</dbReference>
<dbReference type="PANTHER" id="PTHR43881">
    <property type="entry name" value="GAMMA-GLUTAMYLTRANSPEPTIDASE (AFU_ORTHOLOGUE AFUA_4G13580)"/>
    <property type="match status" value="1"/>
</dbReference>
<dbReference type="AlphaFoldDB" id="A0AAE9Y661"/>
<dbReference type="InterPro" id="IPR029055">
    <property type="entry name" value="Ntn_hydrolases_N"/>
</dbReference>
<dbReference type="EC" id="2.3.2.2" evidence="1"/>